<dbReference type="InterPro" id="IPR012938">
    <property type="entry name" value="Glc/Sorbosone_DH"/>
</dbReference>
<dbReference type="Gene3D" id="2.120.10.30">
    <property type="entry name" value="TolB, C-terminal domain"/>
    <property type="match status" value="1"/>
</dbReference>
<reference evidence="3" key="1">
    <citation type="journal article" date="2015" name="Nature">
        <title>Complex archaea that bridge the gap between prokaryotes and eukaryotes.</title>
        <authorList>
            <person name="Spang A."/>
            <person name="Saw J.H."/>
            <person name="Jorgensen S.L."/>
            <person name="Zaremba-Niedzwiedzka K."/>
            <person name="Martijn J."/>
            <person name="Lind A.E."/>
            <person name="van Eijk R."/>
            <person name="Schleper C."/>
            <person name="Guy L."/>
            <person name="Ettema T.J."/>
        </authorList>
    </citation>
    <scope>NUCLEOTIDE SEQUENCE</scope>
</reference>
<evidence type="ECO:0000259" key="2">
    <source>
        <dbReference type="Pfam" id="PF07995"/>
    </source>
</evidence>
<dbReference type="Pfam" id="PF07589">
    <property type="entry name" value="PEP-CTERM"/>
    <property type="match status" value="1"/>
</dbReference>
<name>A0A0F9KC20_9ZZZZ</name>
<dbReference type="NCBIfam" id="TIGR02595">
    <property type="entry name" value="PEP_CTERM"/>
    <property type="match status" value="1"/>
</dbReference>
<evidence type="ECO:0008006" key="4">
    <source>
        <dbReference type="Google" id="ProtNLM"/>
    </source>
</evidence>
<protein>
    <recommendedName>
        <fullName evidence="4">Glucose/Sorbosone dehydrogenase domain-containing protein</fullName>
    </recommendedName>
</protein>
<evidence type="ECO:0000313" key="3">
    <source>
        <dbReference type="EMBL" id="KKM11147.1"/>
    </source>
</evidence>
<evidence type="ECO:0000259" key="1">
    <source>
        <dbReference type="Pfam" id="PF07589"/>
    </source>
</evidence>
<feature type="domain" description="Ice-binding protein C-terminal" evidence="1">
    <location>
        <begin position="495"/>
        <end position="516"/>
    </location>
</feature>
<dbReference type="PANTHER" id="PTHR19328">
    <property type="entry name" value="HEDGEHOG-INTERACTING PROTEIN"/>
    <property type="match status" value="1"/>
</dbReference>
<organism evidence="3">
    <name type="scientific">marine sediment metagenome</name>
    <dbReference type="NCBI Taxonomy" id="412755"/>
    <lineage>
        <taxon>unclassified sequences</taxon>
        <taxon>metagenomes</taxon>
        <taxon>ecological metagenomes</taxon>
    </lineage>
</organism>
<dbReference type="PANTHER" id="PTHR19328:SF75">
    <property type="entry name" value="ALDOSE SUGAR DEHYDROGENASE YLII"/>
    <property type="match status" value="1"/>
</dbReference>
<dbReference type="InterPro" id="IPR011041">
    <property type="entry name" value="Quinoprot_gluc/sorb_DH_b-prop"/>
</dbReference>
<sequence length="516" mass="53757">MEHARMRSPVHWWLVASSVLLMVAPGVAGVLDDPIPEPIPASAIQIGLQTVASGLTAPNYLTHAGDGSGRLFVTDQTGQIRLIAGGVLQPAPFLDVSALVATLPERNNPGNPNQGLDPGFDERGLLGLAFHPDFASAGSAGSGKFYTYHSEGANGTPDFAAPNTGGAAVDHHSVITEWIANDISSNVFAGTSRVLMRFEEPQFNHDGGALAFGPDGYLYISIGDGGGADDQDPAGGTFGHSVQGNGQDTTNILGSIARIDIGPLGNNSANGQYGIPASNPFALDATGKVKEIVAYGLRNPFRMSFDRTTGELIVGDVGQNDVEEVDKIDPATDIGVNGVDFGWRVKEGTFAFDDNGAGSGFVTDDPVAPTPNRIDPVAQYDHNLSDTGAAEGLAVIAGFVYRGSAVPALSGRYVFGDFSQTFFPAQGRLFVADLTDLDAVTGLATIEELLPQGFPAGKLGLYVKGIGQDADGELYLLVSENLGPAGNTGWVFKIVPEPATLALLAVGGLALIRRRR</sequence>
<dbReference type="EMBL" id="LAZR01015493">
    <property type="protein sequence ID" value="KKM11147.1"/>
    <property type="molecule type" value="Genomic_DNA"/>
</dbReference>
<accession>A0A0F9KC20</accession>
<dbReference type="SUPFAM" id="SSF50952">
    <property type="entry name" value="Soluble quinoprotein glucose dehydrogenase"/>
    <property type="match status" value="1"/>
</dbReference>
<gene>
    <name evidence="3" type="ORF">LCGC14_1721280</name>
</gene>
<feature type="domain" description="Glucose/Sorbosone dehydrogenase" evidence="2">
    <location>
        <begin position="57"/>
        <end position="481"/>
    </location>
</feature>
<dbReference type="InterPro" id="IPR013424">
    <property type="entry name" value="Ice-binding_C"/>
</dbReference>
<dbReference type="AlphaFoldDB" id="A0A0F9KC20"/>
<comment type="caution">
    <text evidence="3">The sequence shown here is derived from an EMBL/GenBank/DDBJ whole genome shotgun (WGS) entry which is preliminary data.</text>
</comment>
<proteinExistence type="predicted"/>
<dbReference type="InterPro" id="IPR011042">
    <property type="entry name" value="6-blade_b-propeller_TolB-like"/>
</dbReference>
<dbReference type="Pfam" id="PF07995">
    <property type="entry name" value="GSDH"/>
    <property type="match status" value="1"/>
</dbReference>